<sequence length="203" mass="23291">MLIPPHPFFMIRHGETDWNREGRFQGQVDIDLNDLGRSQAAGNGKALAALIDPSQWAFICSPMSRTRETMELIRENMGLPREGYTIDERLIEVTFGDWEKHTLFDIDHIWPDQAKLRQENKWEYVPPNGESYRAAAERMRPVLENLKQPSVIVTHGGIIRGMRVYIEDTDPDDTAQSVIPQDQLYFYDGDEGGWLDKDDGAEA</sequence>
<proteinExistence type="predicted"/>
<name>A0ABU9T7T5_9HYPH</name>
<dbReference type="InterPro" id="IPR013078">
    <property type="entry name" value="His_Pase_superF_clade-1"/>
</dbReference>
<dbReference type="InterPro" id="IPR001345">
    <property type="entry name" value="PG/BPGM_mutase_AS"/>
</dbReference>
<comment type="caution">
    <text evidence="1">The sequence shown here is derived from an EMBL/GenBank/DDBJ whole genome shotgun (WGS) entry which is preliminary data.</text>
</comment>
<evidence type="ECO:0000313" key="1">
    <source>
        <dbReference type="EMBL" id="MEM5502185.1"/>
    </source>
</evidence>
<evidence type="ECO:0000313" key="2">
    <source>
        <dbReference type="Proteomes" id="UP001477870"/>
    </source>
</evidence>
<dbReference type="EC" id="3.1.3.-" evidence="1"/>
<dbReference type="InterPro" id="IPR050275">
    <property type="entry name" value="PGM_Phosphatase"/>
</dbReference>
<dbReference type="PROSITE" id="PS00175">
    <property type="entry name" value="PG_MUTASE"/>
    <property type="match status" value="1"/>
</dbReference>
<dbReference type="PANTHER" id="PTHR48100">
    <property type="entry name" value="BROAD-SPECIFICITY PHOSPHATASE YOR283W-RELATED"/>
    <property type="match status" value="1"/>
</dbReference>
<dbReference type="PANTHER" id="PTHR48100:SF59">
    <property type="entry name" value="ADENOSYLCOBALAMIN_ALPHA-RIBAZOLE PHOSPHATASE"/>
    <property type="match status" value="1"/>
</dbReference>
<protein>
    <submittedName>
        <fullName evidence="1">Histidine phosphatase family protein</fullName>
        <ecNumber evidence="1">3.1.3.-</ecNumber>
    </submittedName>
</protein>
<dbReference type="Proteomes" id="UP001477870">
    <property type="component" value="Unassembled WGS sequence"/>
</dbReference>
<dbReference type="InterPro" id="IPR029033">
    <property type="entry name" value="His_PPase_superfam"/>
</dbReference>
<reference evidence="1 2" key="1">
    <citation type="submission" date="2024-03" db="EMBL/GenBank/DDBJ databases">
        <title>Community enrichment and isolation of bacterial strains for fucoidan degradation.</title>
        <authorList>
            <person name="Sichert A."/>
        </authorList>
    </citation>
    <scope>NUCLEOTIDE SEQUENCE [LARGE SCALE GENOMIC DNA]</scope>
    <source>
        <strain evidence="1 2">AS62</strain>
    </source>
</reference>
<organism evidence="1 2">
    <name type="scientific">Ahrensia kielensis</name>
    <dbReference type="NCBI Taxonomy" id="76980"/>
    <lineage>
        <taxon>Bacteria</taxon>
        <taxon>Pseudomonadati</taxon>
        <taxon>Pseudomonadota</taxon>
        <taxon>Alphaproteobacteria</taxon>
        <taxon>Hyphomicrobiales</taxon>
        <taxon>Ahrensiaceae</taxon>
        <taxon>Ahrensia</taxon>
    </lineage>
</organism>
<dbReference type="RefSeq" id="WP_342848538.1">
    <property type="nucleotide sequence ID" value="NZ_JBBMQO010000006.1"/>
</dbReference>
<dbReference type="Pfam" id="PF00300">
    <property type="entry name" value="His_Phos_1"/>
    <property type="match status" value="1"/>
</dbReference>
<keyword evidence="2" id="KW-1185">Reference proteome</keyword>
<dbReference type="CDD" id="cd07067">
    <property type="entry name" value="HP_PGM_like"/>
    <property type="match status" value="1"/>
</dbReference>
<dbReference type="EMBL" id="JBBMQO010000006">
    <property type="protein sequence ID" value="MEM5502185.1"/>
    <property type="molecule type" value="Genomic_DNA"/>
</dbReference>
<gene>
    <name evidence="1" type="ORF">WNY59_11335</name>
</gene>
<dbReference type="GO" id="GO:0016787">
    <property type="term" value="F:hydrolase activity"/>
    <property type="evidence" value="ECO:0007669"/>
    <property type="project" value="UniProtKB-KW"/>
</dbReference>
<accession>A0ABU9T7T5</accession>
<dbReference type="Gene3D" id="3.40.50.1240">
    <property type="entry name" value="Phosphoglycerate mutase-like"/>
    <property type="match status" value="1"/>
</dbReference>
<keyword evidence="1" id="KW-0378">Hydrolase</keyword>
<dbReference type="PIRSF" id="PIRSF000709">
    <property type="entry name" value="6PFK_2-Ptase"/>
    <property type="match status" value="1"/>
</dbReference>
<dbReference type="SMART" id="SM00855">
    <property type="entry name" value="PGAM"/>
    <property type="match status" value="1"/>
</dbReference>
<dbReference type="SUPFAM" id="SSF53254">
    <property type="entry name" value="Phosphoglycerate mutase-like"/>
    <property type="match status" value="1"/>
</dbReference>